<evidence type="ECO:0000256" key="2">
    <source>
        <dbReference type="SAM" id="MobiDB-lite"/>
    </source>
</evidence>
<dbReference type="OrthoDB" id="5585968at2759"/>
<gene>
    <name evidence="3" type="primary">ARG2</name>
    <name evidence="3" type="ORF">IWQ60_007440</name>
</gene>
<keyword evidence="3" id="KW-0012">Acyltransferase</keyword>
<reference evidence="3" key="1">
    <citation type="submission" date="2022-07" db="EMBL/GenBank/DDBJ databases">
        <title>Phylogenomic reconstructions and comparative analyses of Kickxellomycotina fungi.</title>
        <authorList>
            <person name="Reynolds N.K."/>
            <person name="Stajich J.E."/>
            <person name="Barry K."/>
            <person name="Grigoriev I.V."/>
            <person name="Crous P."/>
            <person name="Smith M.E."/>
        </authorList>
    </citation>
    <scope>NUCLEOTIDE SEQUENCE</scope>
    <source>
        <strain evidence="3">RSA 861</strain>
    </source>
</reference>
<dbReference type="EMBL" id="JANBPT010000496">
    <property type="protein sequence ID" value="KAJ1918688.1"/>
    <property type="molecule type" value="Genomic_DNA"/>
</dbReference>
<evidence type="ECO:0000313" key="4">
    <source>
        <dbReference type="Proteomes" id="UP001150569"/>
    </source>
</evidence>
<dbReference type="GO" id="GO:0006592">
    <property type="term" value="P:ornithine biosynthetic process"/>
    <property type="evidence" value="ECO:0007669"/>
    <property type="project" value="TreeGrafter"/>
</dbReference>
<keyword evidence="1 3" id="KW-0808">Transferase</keyword>
<keyword evidence="4" id="KW-1185">Reference proteome</keyword>
<dbReference type="GO" id="GO:0004042">
    <property type="term" value="F:L-glutamate N-acetyltransferase activity"/>
    <property type="evidence" value="ECO:0007669"/>
    <property type="project" value="TreeGrafter"/>
</dbReference>
<dbReference type="AlphaFoldDB" id="A0A9W8DP36"/>
<dbReference type="GO" id="GO:0005759">
    <property type="term" value="C:mitochondrial matrix"/>
    <property type="evidence" value="ECO:0007669"/>
    <property type="project" value="TreeGrafter"/>
</dbReference>
<evidence type="ECO:0000256" key="1">
    <source>
        <dbReference type="ARBA" id="ARBA00022679"/>
    </source>
</evidence>
<dbReference type="PANTHER" id="PTHR23342:SF4">
    <property type="entry name" value="AMINO-ACID ACETYLTRANSFERASE, MITOCHONDRIAL"/>
    <property type="match status" value="1"/>
</dbReference>
<dbReference type="Proteomes" id="UP001150569">
    <property type="component" value="Unassembled WGS sequence"/>
</dbReference>
<comment type="caution">
    <text evidence="3">The sequence shown here is derived from an EMBL/GenBank/DDBJ whole genome shotgun (WGS) entry which is preliminary data.</text>
</comment>
<sequence length="452" mass="47973">MTLSRLCLRRFHTGQVLREPSQVPQLYLQVLQAFPSQREAQQFLRRVTGRGRTAPALPTTVPPLSLPPRSKPAASKRVLPEADWVASLLNPTRQLIALVVVPTGLSPTHQAQVAQTLVNLVPLGLSPVVLLQPCYTRTAGPAATTTSASCAEDPAVDATVRDRLQQQCLAFVARIEAVPGGLARPIPAGTVFRWSVADPHRIDTDLGPVMTSLKSHRIPVLTPLGVRASESGLATAVLPTDRALGALARRMSQDACGIPAVTPSAPTVDKERTAAPPLPPAVPAEACRVILVTPATPWWPAALTPRLDLGQLNFINLEDEYPRIRSALTGLLADRPTTSHTATDHAKARTALYTLDMIRDCLGVLPTTSSALLVTPDSVGRSIQNWITDKPIALRQASSAAGEVGVPPSGPLITTTRFSDLPATANSGSVALDTTASQRPSALVLRHGLKVT</sequence>
<accession>A0A9W8DP36</accession>
<protein>
    <submittedName>
        <fullName evidence="3">Amino-acid acetyltransferase, mitochondrial</fullName>
        <ecNumber evidence="3">2.3.1.1</ecNumber>
    </submittedName>
</protein>
<proteinExistence type="predicted"/>
<feature type="region of interest" description="Disordered" evidence="2">
    <location>
        <begin position="51"/>
        <end position="72"/>
    </location>
</feature>
<dbReference type="GO" id="GO:0006526">
    <property type="term" value="P:L-arginine biosynthetic process"/>
    <property type="evidence" value="ECO:0007669"/>
    <property type="project" value="TreeGrafter"/>
</dbReference>
<feature type="compositionally biased region" description="Pro residues" evidence="2">
    <location>
        <begin position="60"/>
        <end position="70"/>
    </location>
</feature>
<name>A0A9W8DP36_9FUNG</name>
<dbReference type="PANTHER" id="PTHR23342">
    <property type="entry name" value="N-ACETYLGLUTAMATE SYNTHASE"/>
    <property type="match status" value="1"/>
</dbReference>
<evidence type="ECO:0000313" key="3">
    <source>
        <dbReference type="EMBL" id="KAJ1918688.1"/>
    </source>
</evidence>
<dbReference type="EC" id="2.3.1.1" evidence="3"/>
<organism evidence="3 4">
    <name type="scientific">Tieghemiomyces parasiticus</name>
    <dbReference type="NCBI Taxonomy" id="78921"/>
    <lineage>
        <taxon>Eukaryota</taxon>
        <taxon>Fungi</taxon>
        <taxon>Fungi incertae sedis</taxon>
        <taxon>Zoopagomycota</taxon>
        <taxon>Kickxellomycotina</taxon>
        <taxon>Dimargaritomycetes</taxon>
        <taxon>Dimargaritales</taxon>
        <taxon>Dimargaritaceae</taxon>
        <taxon>Tieghemiomyces</taxon>
    </lineage>
</organism>
<feature type="non-terminal residue" evidence="3">
    <location>
        <position position="452"/>
    </location>
</feature>